<evidence type="ECO:0000256" key="4">
    <source>
        <dbReference type="ARBA" id="ARBA00022723"/>
    </source>
</evidence>
<keyword evidence="4" id="KW-0479">Metal-binding</keyword>
<dbReference type="InParanoid" id="Q229A4"/>
<comment type="catalytic activity">
    <reaction evidence="1">
        <text>[E2 ubiquitin-conjugating enzyme]-S-ubiquitinyl-L-cysteine + [acceptor protein]-L-lysine = [E2 ubiquitin-conjugating enzyme]-L-cysteine + [acceptor protein]-N(6)-ubiquitinyl-L-lysine.</text>
        <dbReference type="EC" id="2.3.2.31"/>
    </reaction>
</comment>
<reference evidence="14" key="1">
    <citation type="journal article" date="2006" name="PLoS Biol.">
        <title>Macronuclear genome sequence of the ciliate Tetrahymena thermophila, a model eukaryote.</title>
        <authorList>
            <person name="Eisen J.A."/>
            <person name="Coyne R.S."/>
            <person name="Wu M."/>
            <person name="Wu D."/>
            <person name="Thiagarajan M."/>
            <person name="Wortman J.R."/>
            <person name="Badger J.H."/>
            <person name="Ren Q."/>
            <person name="Amedeo P."/>
            <person name="Jones K.M."/>
            <person name="Tallon L.J."/>
            <person name="Delcher A.L."/>
            <person name="Salzberg S.L."/>
            <person name="Silva J.C."/>
            <person name="Haas B.J."/>
            <person name="Majoros W.H."/>
            <person name="Farzad M."/>
            <person name="Carlton J.M."/>
            <person name="Smith R.K. Jr."/>
            <person name="Garg J."/>
            <person name="Pearlman R.E."/>
            <person name="Karrer K.M."/>
            <person name="Sun L."/>
            <person name="Manning G."/>
            <person name="Elde N.C."/>
            <person name="Turkewitz A.P."/>
            <person name="Asai D.J."/>
            <person name="Wilkes D.E."/>
            <person name="Wang Y."/>
            <person name="Cai H."/>
            <person name="Collins K."/>
            <person name="Stewart B.A."/>
            <person name="Lee S.R."/>
            <person name="Wilamowska K."/>
            <person name="Weinberg Z."/>
            <person name="Ruzzo W.L."/>
            <person name="Wloga D."/>
            <person name="Gaertig J."/>
            <person name="Frankel J."/>
            <person name="Tsao C.-C."/>
            <person name="Gorovsky M.A."/>
            <person name="Keeling P.J."/>
            <person name="Waller R.F."/>
            <person name="Patron N.J."/>
            <person name="Cherry J.M."/>
            <person name="Stover N.A."/>
            <person name="Krieger C.J."/>
            <person name="del Toro C."/>
            <person name="Ryder H.F."/>
            <person name="Williamson S.C."/>
            <person name="Barbeau R.A."/>
            <person name="Hamilton E.P."/>
            <person name="Orias E."/>
        </authorList>
    </citation>
    <scope>NUCLEOTIDE SEQUENCE [LARGE SCALE GENOMIC DNA]</scope>
    <source>
        <strain evidence="14">SB210</strain>
    </source>
</reference>
<evidence type="ECO:0000259" key="12">
    <source>
        <dbReference type="PROSITE" id="PS51873"/>
    </source>
</evidence>
<feature type="compositionally biased region" description="Low complexity" evidence="10">
    <location>
        <begin position="564"/>
        <end position="581"/>
    </location>
</feature>
<dbReference type="CDD" id="cd20335">
    <property type="entry name" value="BRcat_RBR"/>
    <property type="match status" value="1"/>
</dbReference>
<dbReference type="EMBL" id="GG662660">
    <property type="protein sequence ID" value="EAR81869.2"/>
    <property type="molecule type" value="Genomic_DNA"/>
</dbReference>
<keyword evidence="8" id="KW-0862">Zinc</keyword>
<evidence type="ECO:0000256" key="6">
    <source>
        <dbReference type="ARBA" id="ARBA00022771"/>
    </source>
</evidence>
<dbReference type="eggNOG" id="KOG1815">
    <property type="taxonomic scope" value="Eukaryota"/>
</dbReference>
<keyword evidence="7" id="KW-0833">Ubl conjugation pathway</keyword>
<dbReference type="PROSITE" id="PS51873">
    <property type="entry name" value="TRIAD"/>
    <property type="match status" value="1"/>
</dbReference>
<evidence type="ECO:0000256" key="8">
    <source>
        <dbReference type="ARBA" id="ARBA00022833"/>
    </source>
</evidence>
<keyword evidence="6 9" id="KW-0863">Zinc-finger</keyword>
<sequence length="591" mass="69836">MSVEVIQNFEINDLKQMLVFISLAEEGREQFEFLAGTRYAYSQVDRSSLSAQVAKFLQVSQQNGQNEIKQELFASLINKASQKPFRYIEELSKSINQQKISINNSESNNQDKKSVQDDENEEEEEKQKDIKDNKDKSNEIPFNERYNTYYMCNICFDQTVSEQFFCLDYNFLIKCPCTDCCYQIPYQILSEVLNKDELEAYELKSLTTFLSQNQAQLLKDKISDKNQNISSYNTKIDTEQKQSEINQIQALDVEDNWVCEICYENMISQDYMSLNCDHIFHKNCLAKYFTSQINEKKFPLKCPNSNCIFPIEQQDLREVLNEIEIQRYEKFSLQNYIDSNADEISWCPTPNCEFAFIIEKDQNQLSCPKCNKSYCLNCKCDFHFGQTCQEYKISYNFSEDDQKFEQFVIGQKFKKCSKCKMWVEKNQGLSNNQQNRQQQNIFQYQMNNSSRANNFEQLNNNRNHINPNQMNINQFQTSNTLNNSLNSQDQIINQNRDNNDFDDFISQNELFYFNRDHNNQNQNIYDSRNRLHQNLRNQLQIVSNQNNQMGFNTNEISQIQKNTLTQQNKKNKTKSSNNISLQSNEDEDQDI</sequence>
<organism evidence="13 14">
    <name type="scientific">Tetrahymena thermophila (strain SB210)</name>
    <dbReference type="NCBI Taxonomy" id="312017"/>
    <lineage>
        <taxon>Eukaryota</taxon>
        <taxon>Sar</taxon>
        <taxon>Alveolata</taxon>
        <taxon>Ciliophora</taxon>
        <taxon>Intramacronucleata</taxon>
        <taxon>Oligohymenophorea</taxon>
        <taxon>Hymenostomatida</taxon>
        <taxon>Tetrahymenina</taxon>
        <taxon>Tetrahymenidae</taxon>
        <taxon>Tetrahymena</taxon>
    </lineage>
</organism>
<dbReference type="PANTHER" id="PTHR11685">
    <property type="entry name" value="RBR FAMILY RING FINGER AND IBR DOMAIN-CONTAINING"/>
    <property type="match status" value="1"/>
</dbReference>
<dbReference type="GO" id="GO:0016567">
    <property type="term" value="P:protein ubiquitination"/>
    <property type="evidence" value="ECO:0007669"/>
    <property type="project" value="InterPro"/>
</dbReference>
<evidence type="ECO:0000256" key="2">
    <source>
        <dbReference type="ARBA" id="ARBA00012251"/>
    </source>
</evidence>
<dbReference type="Proteomes" id="UP000009168">
    <property type="component" value="Unassembled WGS sequence"/>
</dbReference>
<dbReference type="GO" id="GO:0061630">
    <property type="term" value="F:ubiquitin protein ligase activity"/>
    <property type="evidence" value="ECO:0007669"/>
    <property type="project" value="UniProtKB-EC"/>
</dbReference>
<dbReference type="RefSeq" id="XP_001029532.2">
    <property type="nucleotide sequence ID" value="XM_001029532.2"/>
</dbReference>
<dbReference type="SMART" id="SM00184">
    <property type="entry name" value="RING"/>
    <property type="match status" value="1"/>
</dbReference>
<evidence type="ECO:0000256" key="10">
    <source>
        <dbReference type="SAM" id="MobiDB-lite"/>
    </source>
</evidence>
<evidence type="ECO:0000313" key="14">
    <source>
        <dbReference type="Proteomes" id="UP000009168"/>
    </source>
</evidence>
<dbReference type="SUPFAM" id="SSF57850">
    <property type="entry name" value="RING/U-box"/>
    <property type="match status" value="2"/>
</dbReference>
<gene>
    <name evidence="13" type="ORF">TTHERM_01461120</name>
</gene>
<dbReference type="GO" id="GO:0008270">
    <property type="term" value="F:zinc ion binding"/>
    <property type="evidence" value="ECO:0007669"/>
    <property type="project" value="UniProtKB-KW"/>
</dbReference>
<dbReference type="InterPro" id="IPR044066">
    <property type="entry name" value="TRIAD_supradom"/>
</dbReference>
<evidence type="ECO:0000256" key="3">
    <source>
        <dbReference type="ARBA" id="ARBA00022679"/>
    </source>
</evidence>
<feature type="compositionally biased region" description="Polar residues" evidence="10">
    <location>
        <begin position="99"/>
        <end position="108"/>
    </location>
</feature>
<dbReference type="EC" id="2.3.2.31" evidence="2"/>
<feature type="domain" description="RING-type" evidence="11">
    <location>
        <begin position="259"/>
        <end position="303"/>
    </location>
</feature>
<dbReference type="Gene3D" id="3.30.40.10">
    <property type="entry name" value="Zinc/RING finger domain, C3HC4 (zinc finger)"/>
    <property type="match status" value="1"/>
</dbReference>
<dbReference type="InterPro" id="IPR031127">
    <property type="entry name" value="E3_UB_ligase_RBR"/>
</dbReference>
<dbReference type="PROSITE" id="PS50089">
    <property type="entry name" value="ZF_RING_2"/>
    <property type="match status" value="1"/>
</dbReference>
<evidence type="ECO:0000259" key="11">
    <source>
        <dbReference type="PROSITE" id="PS50089"/>
    </source>
</evidence>
<keyword evidence="3" id="KW-0808">Transferase</keyword>
<feature type="domain" description="RING-type" evidence="12">
    <location>
        <begin position="255"/>
        <end position="468"/>
    </location>
</feature>
<evidence type="ECO:0000256" key="1">
    <source>
        <dbReference type="ARBA" id="ARBA00001798"/>
    </source>
</evidence>
<dbReference type="Pfam" id="PF13639">
    <property type="entry name" value="zf-RING_2"/>
    <property type="match status" value="1"/>
</dbReference>
<evidence type="ECO:0000256" key="9">
    <source>
        <dbReference type="PROSITE-ProRule" id="PRU00175"/>
    </source>
</evidence>
<dbReference type="InterPro" id="IPR013083">
    <property type="entry name" value="Znf_RING/FYVE/PHD"/>
</dbReference>
<feature type="compositionally biased region" description="Basic and acidic residues" evidence="10">
    <location>
        <begin position="125"/>
        <end position="138"/>
    </location>
</feature>
<dbReference type="InterPro" id="IPR002867">
    <property type="entry name" value="IBR_dom"/>
</dbReference>
<accession>Q229A4</accession>
<evidence type="ECO:0000256" key="5">
    <source>
        <dbReference type="ARBA" id="ARBA00022737"/>
    </source>
</evidence>
<feature type="region of interest" description="Disordered" evidence="10">
    <location>
        <begin position="564"/>
        <end position="591"/>
    </location>
</feature>
<dbReference type="HOGENOM" id="CLU_025108_0_0_1"/>
<feature type="region of interest" description="Disordered" evidence="10">
    <location>
        <begin position="99"/>
        <end position="139"/>
    </location>
</feature>
<proteinExistence type="predicted"/>
<dbReference type="STRING" id="312017.Q229A4"/>
<evidence type="ECO:0000313" key="13">
    <source>
        <dbReference type="EMBL" id="EAR81869.2"/>
    </source>
</evidence>
<dbReference type="Pfam" id="PF01485">
    <property type="entry name" value="IBR"/>
    <property type="match status" value="1"/>
</dbReference>
<keyword evidence="5" id="KW-0677">Repeat</keyword>
<keyword evidence="14" id="KW-1185">Reference proteome</keyword>
<dbReference type="OrthoDB" id="10009520at2759"/>
<dbReference type="SMART" id="SM00647">
    <property type="entry name" value="IBR"/>
    <property type="match status" value="1"/>
</dbReference>
<name>Q229A4_TETTS</name>
<protein>
    <recommendedName>
        <fullName evidence="2">RBR-type E3 ubiquitin transferase</fullName>
        <ecNumber evidence="2">2.3.2.31</ecNumber>
    </recommendedName>
</protein>
<dbReference type="AlphaFoldDB" id="Q229A4"/>
<evidence type="ECO:0000256" key="7">
    <source>
        <dbReference type="ARBA" id="ARBA00022786"/>
    </source>
</evidence>
<dbReference type="KEGG" id="tet:TTHERM_01461120"/>
<dbReference type="InterPro" id="IPR001841">
    <property type="entry name" value="Znf_RING"/>
</dbReference>
<dbReference type="Gene3D" id="2.20.25.20">
    <property type="match status" value="1"/>
</dbReference>
<dbReference type="GeneID" id="7823759"/>